<reference evidence="2 3" key="1">
    <citation type="submission" date="2016-10" db="EMBL/GenBank/DDBJ databases">
        <authorList>
            <person name="de Groot N.N."/>
        </authorList>
    </citation>
    <scope>NUCLEOTIDE SEQUENCE [LARGE SCALE GENOMIC DNA]</scope>
    <source>
        <strain evidence="2 3">CPCC 100156</strain>
    </source>
</reference>
<keyword evidence="3" id="KW-1185">Reference proteome</keyword>
<proteinExistence type="predicted"/>
<protein>
    <submittedName>
        <fullName evidence="2">Uncharacterized protein</fullName>
    </submittedName>
</protein>
<sequence length="102" mass="11697">MARYAKGDSRRQRDVRMRAMRRTGATLEQIGDAFGLSVLHVSVVCRDTPLPLPCKMAAERQQRIIRAWERAERARQASPSPGPLPHEWRTPEQEWHAIRAGL</sequence>
<organism evidence="2 3">
    <name type="scientific">Belnapia rosea</name>
    <dbReference type="NCBI Taxonomy" id="938405"/>
    <lineage>
        <taxon>Bacteria</taxon>
        <taxon>Pseudomonadati</taxon>
        <taxon>Pseudomonadota</taxon>
        <taxon>Alphaproteobacteria</taxon>
        <taxon>Acetobacterales</taxon>
        <taxon>Roseomonadaceae</taxon>
        <taxon>Belnapia</taxon>
    </lineage>
</organism>
<evidence type="ECO:0000313" key="2">
    <source>
        <dbReference type="EMBL" id="SDE50458.1"/>
    </source>
</evidence>
<evidence type="ECO:0000313" key="3">
    <source>
        <dbReference type="Proteomes" id="UP000198925"/>
    </source>
</evidence>
<dbReference type="EMBL" id="FMZX01000045">
    <property type="protein sequence ID" value="SDE50458.1"/>
    <property type="molecule type" value="Genomic_DNA"/>
</dbReference>
<dbReference type="Proteomes" id="UP000198925">
    <property type="component" value="Unassembled WGS sequence"/>
</dbReference>
<dbReference type="RefSeq" id="WP_143018328.1">
    <property type="nucleotide sequence ID" value="NZ_FMZX01000045.1"/>
</dbReference>
<feature type="compositionally biased region" description="Basic and acidic residues" evidence="1">
    <location>
        <begin position="86"/>
        <end position="102"/>
    </location>
</feature>
<accession>A0A1G7DFT8</accession>
<dbReference type="AlphaFoldDB" id="A0A1G7DFT8"/>
<name>A0A1G7DFT8_9PROT</name>
<evidence type="ECO:0000256" key="1">
    <source>
        <dbReference type="SAM" id="MobiDB-lite"/>
    </source>
</evidence>
<feature type="region of interest" description="Disordered" evidence="1">
    <location>
        <begin position="71"/>
        <end position="102"/>
    </location>
</feature>
<gene>
    <name evidence="2" type="ORF">SAMN04487779_10456</name>
</gene>